<protein>
    <submittedName>
        <fullName evidence="6">Patatin-like phospholipase family protein</fullName>
    </submittedName>
</protein>
<organism evidence="6 7">
    <name type="scientific">Candidatus Ornithocaccomicrobium faecavium</name>
    <dbReference type="NCBI Taxonomy" id="2840890"/>
    <lineage>
        <taxon>Bacteria</taxon>
        <taxon>Bacillati</taxon>
        <taxon>Bacillota</taxon>
        <taxon>Clostridia</taxon>
        <taxon>Candidatus Ornithocaccomicrobium</taxon>
    </lineage>
</organism>
<sequence length="385" mass="42885">MLGLVLEGGGARGAFQIGAFQALNEKGFRFDGIVGTSIGAINGALLAQGDFELAQAWWQRLTANMLFNTQDERLDRLLSLEFDRDTLSYLATAARELVEKRGLDTAPIRRLLNIVINEPKLRAMNTDFGIVTVNLTDLKHAELFKEDIPRGKLVDYLMASANLPVFRLEPLDGKLFIDGGFYDNCPMNMLARRGYEQLVAVRTLSLGRSRKFEYPQVQVLTIRPAESLGPILGFDPKYTQKNLKMGYRDAMRAICRMKGTRFCIAPMEEAELVARLLARASASDGEMDARQYLFQKTLPALARALQLNADAPCGTVLYALLERMATERKLDSLEIRTLPQLAAEILAAPRPRPIANPVERAIRSVRGEPVSFDEAGEMLCQMLAE</sequence>
<dbReference type="SUPFAM" id="SSF52151">
    <property type="entry name" value="FabD/lysophospholipase-like"/>
    <property type="match status" value="1"/>
</dbReference>
<evidence type="ECO:0000256" key="2">
    <source>
        <dbReference type="ARBA" id="ARBA00022963"/>
    </source>
</evidence>
<dbReference type="Pfam" id="PF01734">
    <property type="entry name" value="Patatin"/>
    <property type="match status" value="1"/>
</dbReference>
<keyword evidence="3 4" id="KW-0443">Lipid metabolism</keyword>
<dbReference type="PROSITE" id="PS51635">
    <property type="entry name" value="PNPLA"/>
    <property type="match status" value="1"/>
</dbReference>
<dbReference type="EMBL" id="DVOT01000221">
    <property type="protein sequence ID" value="HIV28729.1"/>
    <property type="molecule type" value="Genomic_DNA"/>
</dbReference>
<proteinExistence type="predicted"/>
<feature type="short sequence motif" description="GXGXXG" evidence="4">
    <location>
        <begin position="8"/>
        <end position="13"/>
    </location>
</feature>
<evidence type="ECO:0000313" key="6">
    <source>
        <dbReference type="EMBL" id="HIV28729.1"/>
    </source>
</evidence>
<dbReference type="GO" id="GO:0016787">
    <property type="term" value="F:hydrolase activity"/>
    <property type="evidence" value="ECO:0007669"/>
    <property type="project" value="UniProtKB-UniRule"/>
</dbReference>
<feature type="domain" description="PNPLA" evidence="5">
    <location>
        <begin position="4"/>
        <end position="191"/>
    </location>
</feature>
<keyword evidence="2 4" id="KW-0442">Lipid degradation</keyword>
<evidence type="ECO:0000313" key="7">
    <source>
        <dbReference type="Proteomes" id="UP000886884"/>
    </source>
</evidence>
<keyword evidence="1 4" id="KW-0378">Hydrolase</keyword>
<evidence type="ECO:0000256" key="1">
    <source>
        <dbReference type="ARBA" id="ARBA00022801"/>
    </source>
</evidence>
<dbReference type="PANTHER" id="PTHR14226:SF57">
    <property type="entry name" value="BLR7027 PROTEIN"/>
    <property type="match status" value="1"/>
</dbReference>
<feature type="short sequence motif" description="DGA/G" evidence="4">
    <location>
        <begin position="178"/>
        <end position="180"/>
    </location>
</feature>
<feature type="active site" description="Proton acceptor" evidence="4">
    <location>
        <position position="178"/>
    </location>
</feature>
<evidence type="ECO:0000256" key="3">
    <source>
        <dbReference type="ARBA" id="ARBA00023098"/>
    </source>
</evidence>
<gene>
    <name evidence="6" type="ORF">IAA64_12220</name>
</gene>
<dbReference type="GO" id="GO:0016042">
    <property type="term" value="P:lipid catabolic process"/>
    <property type="evidence" value="ECO:0007669"/>
    <property type="project" value="UniProtKB-UniRule"/>
</dbReference>
<dbReference type="InterPro" id="IPR002641">
    <property type="entry name" value="PNPLA_dom"/>
</dbReference>
<evidence type="ECO:0000259" key="5">
    <source>
        <dbReference type="PROSITE" id="PS51635"/>
    </source>
</evidence>
<dbReference type="InterPro" id="IPR016035">
    <property type="entry name" value="Acyl_Trfase/lysoPLipase"/>
</dbReference>
<reference evidence="6" key="2">
    <citation type="journal article" date="2021" name="PeerJ">
        <title>Extensive microbial diversity within the chicken gut microbiome revealed by metagenomics and culture.</title>
        <authorList>
            <person name="Gilroy R."/>
            <person name="Ravi A."/>
            <person name="Getino M."/>
            <person name="Pursley I."/>
            <person name="Horton D.L."/>
            <person name="Alikhan N.F."/>
            <person name="Baker D."/>
            <person name="Gharbi K."/>
            <person name="Hall N."/>
            <person name="Watson M."/>
            <person name="Adriaenssens E.M."/>
            <person name="Foster-Nyarko E."/>
            <person name="Jarju S."/>
            <person name="Secka A."/>
            <person name="Antonio M."/>
            <person name="Oren A."/>
            <person name="Chaudhuri R.R."/>
            <person name="La Ragione R."/>
            <person name="Hildebrand F."/>
            <person name="Pallen M.J."/>
        </authorList>
    </citation>
    <scope>NUCLEOTIDE SEQUENCE</scope>
    <source>
        <strain evidence="6">CHK183-6373</strain>
    </source>
</reference>
<feature type="active site" description="Nucleophile" evidence="4">
    <location>
        <position position="37"/>
    </location>
</feature>
<dbReference type="Gene3D" id="3.40.1090.10">
    <property type="entry name" value="Cytosolic phospholipase A2 catalytic domain"/>
    <property type="match status" value="2"/>
</dbReference>
<dbReference type="CDD" id="cd07209">
    <property type="entry name" value="Pat_hypo_Ecoli_Z1214_like"/>
    <property type="match status" value="1"/>
</dbReference>
<dbReference type="AlphaFoldDB" id="A0A9D1PAV8"/>
<dbReference type="Proteomes" id="UP000886884">
    <property type="component" value="Unassembled WGS sequence"/>
</dbReference>
<feature type="short sequence motif" description="GXSXG" evidence="4">
    <location>
        <begin position="35"/>
        <end position="39"/>
    </location>
</feature>
<accession>A0A9D1PAV8</accession>
<dbReference type="InterPro" id="IPR050301">
    <property type="entry name" value="NTE"/>
</dbReference>
<reference evidence="6" key="1">
    <citation type="submission" date="2020-10" db="EMBL/GenBank/DDBJ databases">
        <authorList>
            <person name="Gilroy R."/>
        </authorList>
    </citation>
    <scope>NUCLEOTIDE SEQUENCE</scope>
    <source>
        <strain evidence="6">CHK183-6373</strain>
    </source>
</reference>
<dbReference type="PANTHER" id="PTHR14226">
    <property type="entry name" value="NEUROPATHY TARGET ESTERASE/SWISS CHEESE D.MELANOGASTER"/>
    <property type="match status" value="1"/>
</dbReference>
<comment type="caution">
    <text evidence="6">The sequence shown here is derived from an EMBL/GenBank/DDBJ whole genome shotgun (WGS) entry which is preliminary data.</text>
</comment>
<evidence type="ECO:0000256" key="4">
    <source>
        <dbReference type="PROSITE-ProRule" id="PRU01161"/>
    </source>
</evidence>
<name>A0A9D1PAV8_9FIRM</name>